<reference evidence="3 4" key="1">
    <citation type="submission" date="2017-03" db="EMBL/GenBank/DDBJ databases">
        <title>Genomes of endolithic fungi from Antarctica.</title>
        <authorList>
            <person name="Coleine C."/>
            <person name="Masonjones S."/>
            <person name="Stajich J.E."/>
        </authorList>
    </citation>
    <scope>NUCLEOTIDE SEQUENCE [LARGE SCALE GENOMIC DNA]</scope>
    <source>
        <strain evidence="3 4">CCFEE 5311</strain>
    </source>
</reference>
<evidence type="ECO:0000256" key="1">
    <source>
        <dbReference type="SAM" id="MobiDB-lite"/>
    </source>
</evidence>
<comment type="caution">
    <text evidence="3">The sequence shown here is derived from an EMBL/GenBank/DDBJ whole genome shotgun (WGS) entry which is preliminary data.</text>
</comment>
<sequence>MPSMTYPERLRTFQDFWDNNEATARQLAALGHVYDRPPLEALEEGSRCISCSQFVQRVWSVRILEGPMGSPNNRLDRFEGFHFHHTGCIHLQVRIPLEAQAVFSPFSHSSDGGVDHKDQRKTSRAPLERTNRHQQVQTSLLFALPVELRLQIYAMVLPQLDDITEISTRKEDSTQIAANVGSRETTPHSRPQDFTKLNLLRTCKALHSETLDSLYANPTFTFDTSKTLYLFLRHIGARGRAVLGSIDIACGSREDAIALSLLATCHNLQRITVRLRRARLVFPRASLWVVDGVAALLALRGLREVRFGNGSGCIAFVCAYGELARCGPGLVGKGHVDAAVVTREIQRPRGEAGGVRWVDGYMDI</sequence>
<protein>
    <recommendedName>
        <fullName evidence="2">DUF7730 domain-containing protein</fullName>
    </recommendedName>
</protein>
<dbReference type="PROSITE" id="PS50143">
    <property type="entry name" value="BIR_REPEAT_2"/>
    <property type="match status" value="1"/>
</dbReference>
<organism evidence="3 4">
    <name type="scientific">Friedmanniomyces endolithicus</name>
    <dbReference type="NCBI Taxonomy" id="329885"/>
    <lineage>
        <taxon>Eukaryota</taxon>
        <taxon>Fungi</taxon>
        <taxon>Dikarya</taxon>
        <taxon>Ascomycota</taxon>
        <taxon>Pezizomycotina</taxon>
        <taxon>Dothideomycetes</taxon>
        <taxon>Dothideomycetidae</taxon>
        <taxon>Mycosphaerellales</taxon>
        <taxon>Teratosphaeriaceae</taxon>
        <taxon>Friedmanniomyces</taxon>
    </lineage>
</organism>
<accession>A0A4U0TZV8</accession>
<evidence type="ECO:0000259" key="2">
    <source>
        <dbReference type="Pfam" id="PF24864"/>
    </source>
</evidence>
<dbReference type="InterPro" id="IPR056632">
    <property type="entry name" value="DUF7730"/>
</dbReference>
<dbReference type="Proteomes" id="UP000310066">
    <property type="component" value="Unassembled WGS sequence"/>
</dbReference>
<feature type="compositionally biased region" description="Basic and acidic residues" evidence="1">
    <location>
        <begin position="113"/>
        <end position="131"/>
    </location>
</feature>
<feature type="region of interest" description="Disordered" evidence="1">
    <location>
        <begin position="108"/>
        <end position="132"/>
    </location>
</feature>
<feature type="domain" description="DUF7730" evidence="2">
    <location>
        <begin position="134"/>
        <end position="234"/>
    </location>
</feature>
<dbReference type="EMBL" id="NAJP01000122">
    <property type="protein sequence ID" value="TKA28037.1"/>
    <property type="molecule type" value="Genomic_DNA"/>
</dbReference>
<proteinExistence type="predicted"/>
<name>A0A4U0TZV8_9PEZI</name>
<dbReference type="Pfam" id="PF24864">
    <property type="entry name" value="DUF7730"/>
    <property type="match status" value="1"/>
</dbReference>
<dbReference type="OrthoDB" id="2951834at2759"/>
<evidence type="ECO:0000313" key="3">
    <source>
        <dbReference type="EMBL" id="TKA28037.1"/>
    </source>
</evidence>
<gene>
    <name evidence="3" type="ORF">B0A54_16412</name>
</gene>
<dbReference type="InterPro" id="IPR001370">
    <property type="entry name" value="BIR_rpt"/>
</dbReference>
<dbReference type="PANTHER" id="PTHR38790">
    <property type="entry name" value="2EXR DOMAIN-CONTAINING PROTEIN-RELATED"/>
    <property type="match status" value="1"/>
</dbReference>
<evidence type="ECO:0000313" key="4">
    <source>
        <dbReference type="Proteomes" id="UP000310066"/>
    </source>
</evidence>
<dbReference type="STRING" id="329885.A0A4U0TZV8"/>
<dbReference type="AlphaFoldDB" id="A0A4U0TZV8"/>